<feature type="domain" description="KOW" evidence="14">
    <location>
        <begin position="609"/>
        <end position="634"/>
    </location>
</feature>
<dbReference type="SMART" id="SM01104">
    <property type="entry name" value="CTD"/>
    <property type="match status" value="1"/>
</dbReference>
<dbReference type="CDD" id="cd06081">
    <property type="entry name" value="KOW_Spt5_1"/>
    <property type="match status" value="1"/>
</dbReference>
<dbReference type="InterPro" id="IPR005100">
    <property type="entry name" value="NGN-domain"/>
</dbReference>
<feature type="domain" description="Spt5 C-terminal" evidence="15">
    <location>
        <begin position="802"/>
        <end position="967"/>
    </location>
</feature>
<dbReference type="Pfam" id="PF23290">
    <property type="entry name" value="KOW5_SPT5"/>
    <property type="match status" value="1"/>
</dbReference>
<dbReference type="InterPro" id="IPR039659">
    <property type="entry name" value="SPT5"/>
</dbReference>
<dbReference type="InterPro" id="IPR057936">
    <property type="entry name" value="KOWx_Spt5"/>
</dbReference>
<dbReference type="SMART" id="SM00738">
    <property type="entry name" value="NGN"/>
    <property type="match status" value="1"/>
</dbReference>
<name>A0A5C3KYZ8_COPMA</name>
<evidence type="ECO:0000256" key="12">
    <source>
        <dbReference type="SAM" id="MobiDB-lite"/>
    </source>
</evidence>
<dbReference type="InterPro" id="IPR014722">
    <property type="entry name" value="Rib_uL2_dom2"/>
</dbReference>
<dbReference type="FunFam" id="3.30.70.940:FF:000005">
    <property type="entry name" value="Transcription elongation factor SPT5"/>
    <property type="match status" value="1"/>
</dbReference>
<feature type="compositionally biased region" description="Acidic residues" evidence="12">
    <location>
        <begin position="89"/>
        <end position="106"/>
    </location>
</feature>
<comment type="function">
    <text evidence="8">The SPT4-SPT5 complex mediates both activation and inhibition of transcription elongation, and plays a role in pre-mRNA processing. This complex seems to be important for the stability of the RNA polymerase II elongation machinery on the chromatin template but not for the inherent ability of this machinery to translocate down the gene.</text>
</comment>
<dbReference type="GO" id="GO:0006397">
    <property type="term" value="P:mRNA processing"/>
    <property type="evidence" value="ECO:0007669"/>
    <property type="project" value="UniProtKB-KW"/>
</dbReference>
<keyword evidence="16" id="KW-0251">Elongation factor</keyword>
<dbReference type="InterPro" id="IPR041975">
    <property type="entry name" value="KOW_Spt5_2"/>
</dbReference>
<dbReference type="SMART" id="SM00739">
    <property type="entry name" value="KOW"/>
    <property type="match status" value="4"/>
</dbReference>
<dbReference type="CDD" id="cd09888">
    <property type="entry name" value="NGN_Euk"/>
    <property type="match status" value="1"/>
</dbReference>
<dbReference type="InterPro" id="IPR022581">
    <property type="entry name" value="Spt5_N"/>
</dbReference>
<evidence type="ECO:0000256" key="2">
    <source>
        <dbReference type="ARBA" id="ARBA00006956"/>
    </source>
</evidence>
<evidence type="ECO:0000256" key="5">
    <source>
        <dbReference type="ARBA" id="ARBA00022664"/>
    </source>
</evidence>
<feature type="domain" description="NusG-like N-terminal" evidence="13">
    <location>
        <begin position="177"/>
        <end position="267"/>
    </location>
</feature>
<proteinExistence type="inferred from homology"/>
<evidence type="ECO:0000256" key="3">
    <source>
        <dbReference type="ARBA" id="ARBA00020181"/>
    </source>
</evidence>
<dbReference type="Pfam" id="PF11942">
    <property type="entry name" value="Spt5_N"/>
    <property type="match status" value="1"/>
</dbReference>
<feature type="region of interest" description="Disordered" evidence="12">
    <location>
        <begin position="1"/>
        <end position="106"/>
    </location>
</feature>
<dbReference type="FunFam" id="2.30.30.30:FF:000018">
    <property type="entry name" value="Transcription elongation factor SPT5"/>
    <property type="match status" value="1"/>
</dbReference>
<evidence type="ECO:0000256" key="8">
    <source>
        <dbReference type="ARBA" id="ARBA00024691"/>
    </source>
</evidence>
<dbReference type="CDD" id="cd06082">
    <property type="entry name" value="KOW_Spt5_2"/>
    <property type="match status" value="1"/>
</dbReference>
<dbReference type="STRING" id="230819.A0A5C3KYZ8"/>
<dbReference type="GO" id="GO:0003746">
    <property type="term" value="F:translation elongation factor activity"/>
    <property type="evidence" value="ECO:0007669"/>
    <property type="project" value="UniProtKB-KW"/>
</dbReference>
<keyword evidence="17" id="KW-1185">Reference proteome</keyword>
<dbReference type="Gene3D" id="3.30.70.940">
    <property type="entry name" value="NusG, N-terminal domain"/>
    <property type="match status" value="1"/>
</dbReference>
<dbReference type="Proteomes" id="UP000307440">
    <property type="component" value="Unassembled WGS sequence"/>
</dbReference>
<feature type="compositionally biased region" description="Basic residues" evidence="12">
    <location>
        <begin position="68"/>
        <end position="77"/>
    </location>
</feature>
<feature type="region of interest" description="Disordered" evidence="12">
    <location>
        <begin position="757"/>
        <end position="920"/>
    </location>
</feature>
<dbReference type="Pfam" id="PF23284">
    <property type="entry name" value="KOW2_Spt5"/>
    <property type="match status" value="1"/>
</dbReference>
<comment type="similarity">
    <text evidence="2">Belongs to the SPT5 family.</text>
</comment>
<evidence type="ECO:0000259" key="14">
    <source>
        <dbReference type="SMART" id="SM00739"/>
    </source>
</evidence>
<dbReference type="InterPro" id="IPR041976">
    <property type="entry name" value="KOW_Spt5_3"/>
</dbReference>
<gene>
    <name evidence="16" type="ORF">FA15DRAFT_668492</name>
</gene>
<dbReference type="GO" id="GO:0003729">
    <property type="term" value="F:mRNA binding"/>
    <property type="evidence" value="ECO:0007669"/>
    <property type="project" value="TreeGrafter"/>
</dbReference>
<dbReference type="CDD" id="cd06085">
    <property type="entry name" value="KOW_Spt5_5"/>
    <property type="match status" value="1"/>
</dbReference>
<evidence type="ECO:0000256" key="1">
    <source>
        <dbReference type="ARBA" id="ARBA00004123"/>
    </source>
</evidence>
<feature type="compositionally biased region" description="Polar residues" evidence="12">
    <location>
        <begin position="858"/>
        <end position="867"/>
    </location>
</feature>
<comment type="subcellular location">
    <subcellularLocation>
        <location evidence="1">Nucleus</location>
    </subcellularLocation>
</comment>
<dbReference type="InterPro" id="IPR036735">
    <property type="entry name" value="NGN_dom_sf"/>
</dbReference>
<feature type="domain" description="KOW" evidence="14">
    <location>
        <begin position="699"/>
        <end position="726"/>
    </location>
</feature>
<dbReference type="GO" id="GO:0032044">
    <property type="term" value="C:DSIF complex"/>
    <property type="evidence" value="ECO:0007669"/>
    <property type="project" value="TreeGrafter"/>
</dbReference>
<protein>
    <recommendedName>
        <fullName evidence="3">Transcription elongation factor SPT5</fullName>
    </recommendedName>
    <alternativeName>
        <fullName evidence="10 11">Chromatin Elongation factor SPT5</fullName>
    </alternativeName>
    <alternativeName>
        <fullName evidence="4">Transcription elongation factor spt5</fullName>
    </alternativeName>
</protein>
<keyword evidence="7" id="KW-0539">Nucleus</keyword>
<evidence type="ECO:0000313" key="17">
    <source>
        <dbReference type="Proteomes" id="UP000307440"/>
    </source>
</evidence>
<organism evidence="16 17">
    <name type="scientific">Coprinopsis marcescibilis</name>
    <name type="common">Agaric fungus</name>
    <name type="synonym">Psathyrella marcescibilis</name>
    <dbReference type="NCBI Taxonomy" id="230819"/>
    <lineage>
        <taxon>Eukaryota</taxon>
        <taxon>Fungi</taxon>
        <taxon>Dikarya</taxon>
        <taxon>Basidiomycota</taxon>
        <taxon>Agaricomycotina</taxon>
        <taxon>Agaricomycetes</taxon>
        <taxon>Agaricomycetidae</taxon>
        <taxon>Agaricales</taxon>
        <taxon>Agaricineae</taxon>
        <taxon>Psathyrellaceae</taxon>
        <taxon>Coprinopsis</taxon>
    </lineage>
</organism>
<feature type="domain" description="KOW" evidence="14">
    <location>
        <begin position="487"/>
        <end position="514"/>
    </location>
</feature>
<evidence type="ECO:0000256" key="11">
    <source>
        <dbReference type="ARBA" id="ARBA00031006"/>
    </source>
</evidence>
<dbReference type="AlphaFoldDB" id="A0A5C3KYZ8"/>
<dbReference type="CDD" id="cd06083">
    <property type="entry name" value="KOW_Spt5_3"/>
    <property type="match status" value="1"/>
</dbReference>
<feature type="compositionally biased region" description="Acidic residues" evidence="12">
    <location>
        <begin position="47"/>
        <end position="64"/>
    </location>
</feature>
<dbReference type="InterPro" id="IPR041973">
    <property type="entry name" value="KOW_Spt5_1"/>
</dbReference>
<dbReference type="Pfam" id="PF23037">
    <property type="entry name" value="KOWx_SPT5"/>
    <property type="match status" value="1"/>
</dbReference>
<evidence type="ECO:0000259" key="15">
    <source>
        <dbReference type="SMART" id="SM01104"/>
    </source>
</evidence>
<dbReference type="InterPro" id="IPR005824">
    <property type="entry name" value="KOW"/>
</dbReference>
<dbReference type="Pfam" id="PF23042">
    <property type="entry name" value="KOW1_SPT5"/>
    <property type="match status" value="1"/>
</dbReference>
<dbReference type="Pfam" id="PF23291">
    <property type="entry name" value="KOW4_SPT5"/>
    <property type="match status" value="1"/>
</dbReference>
<dbReference type="InterPro" id="IPR041978">
    <property type="entry name" value="KOW_Spt5_5"/>
</dbReference>
<dbReference type="InterPro" id="IPR008991">
    <property type="entry name" value="Translation_prot_SH3-like_sf"/>
</dbReference>
<keyword evidence="5" id="KW-0507">mRNA processing</keyword>
<dbReference type="GO" id="GO:0006357">
    <property type="term" value="P:regulation of transcription by RNA polymerase II"/>
    <property type="evidence" value="ECO:0007669"/>
    <property type="project" value="InterPro"/>
</dbReference>
<evidence type="ECO:0000313" key="16">
    <source>
        <dbReference type="EMBL" id="TFK25420.1"/>
    </source>
</evidence>
<evidence type="ECO:0000259" key="13">
    <source>
        <dbReference type="SMART" id="SM00738"/>
    </source>
</evidence>
<feature type="compositionally biased region" description="Polar residues" evidence="12">
    <location>
        <begin position="908"/>
        <end position="918"/>
    </location>
</feature>
<dbReference type="InterPro" id="IPR039385">
    <property type="entry name" value="NGN_Euk"/>
</dbReference>
<feature type="compositionally biased region" description="Low complexity" evidence="12">
    <location>
        <begin position="868"/>
        <end position="886"/>
    </location>
</feature>
<feature type="domain" description="KOW" evidence="14">
    <location>
        <begin position="434"/>
        <end position="461"/>
    </location>
</feature>
<dbReference type="CDD" id="cd06084">
    <property type="entry name" value="KOW_Spt5_4"/>
    <property type="match status" value="1"/>
</dbReference>
<dbReference type="Pfam" id="PF03439">
    <property type="entry name" value="Spt5-NGN"/>
    <property type="match status" value="1"/>
</dbReference>
<dbReference type="GO" id="GO:0006368">
    <property type="term" value="P:transcription elongation by RNA polymerase II"/>
    <property type="evidence" value="ECO:0007669"/>
    <property type="project" value="TreeGrafter"/>
</dbReference>
<sequence length="1117" mass="120715">MSDYDDDDLGLDGDGEEQQVTQTSRKGKEKARHRDDDDEEQALREDRDDDDDDEEDEDDEEEEDRGQQPKKRKRRKIAVNSFLDVYAEVSDDDEEEEEEDEEVEGFMYDDADDAVNGDTTRRQHVLLDNRRQQREEKTAEQIAKDLTERYGGIRAAPRYTGDLNDVPQRLLMPSVHDAGLWQVRVKPGRERDIVFSLMRKSIDMEYTAHPLSILSAFQRESLSGMIYVEARSQKHVQQACNGLVGVYLSKGVHLVPIEEMASLLTIKKQDVTVTYGMWVRIRKHPKYGGDLAQVIIPGDGIEDVAVRLVPRIDMNPPEETSMLDPSKKRKKAVAVVGAARPPQKLFNVEEVAKAYSRKSIISKLGGEIVFQGETYKNGFVEKDIKINNLILDDVQPTLDEISMFMSAKDGSKQDDLGIQLRDIAESSRKAAIAVLQPGDNVEVFEGEQAGIHGVVEEISGEVVTITAMGVDIEGQKLEIPARSIRKRFKQGEHVKVMAGMYTDETGLVTTVQDDKVTFLSDLSMTTITVFAKDLRIAAEVGTGTNTIGNYELHDLVQLDAATVGVIFKTERDSFRVLDQNGKVLIVKPHQISMRRDSSRAIASDAEGHELRANDNVKEVDGEQRKGRVLHTHQSFYAFLHNREITEHGGVFVARARSLVSLAPKGNALKNGGADLSKMNPAMMGGGMVGSGALGRGPRDRHIGVTVMVTKGPHKGYGGTIKDTNGNTARVELRTGNKMISIDKDKLRKIAPNGDLLFLHQNAPPGNNSSNNNNSNSNAWGAPPSWTNSGGASGGRTPFQGSSSKTPNPYAVGGGKTPAWAPGSRTPNPYAAESGKTPAWNAGSKTPNPYADGGRTPAWNVSSRTPNPYATGANAGASSGTAYGGATPARSWDASANSSSGWLGAGSDGSATPRQSSWGNDWVSAPTPAAAATPGFNVGLTPAFGALTPAAAQTPAGVFNSAASSATPAASGGYALAANDNRTLESDWLFDPAVVPHHPRIKIQLLGTHVANYLGGEYEQQKGKVIAGNKAPSGYEQTATVLFESGEQRSVVARYIAAVPPSHNGEEVLIAGGKQKGAIMVVREDPDDETVTVSSRSNPGAVFAVPKELLIALYDEKA</sequence>
<dbReference type="PANTHER" id="PTHR11125:SF7">
    <property type="entry name" value="TRANSCRIPTION ELONGATION FACTOR SPT5"/>
    <property type="match status" value="1"/>
</dbReference>
<accession>A0A5C3KYZ8</accession>
<reference evidence="16 17" key="1">
    <citation type="journal article" date="2019" name="Nat. Ecol. Evol.">
        <title>Megaphylogeny resolves global patterns of mushroom evolution.</title>
        <authorList>
            <person name="Varga T."/>
            <person name="Krizsan K."/>
            <person name="Foldi C."/>
            <person name="Dima B."/>
            <person name="Sanchez-Garcia M."/>
            <person name="Sanchez-Ramirez S."/>
            <person name="Szollosi G.J."/>
            <person name="Szarkandi J.G."/>
            <person name="Papp V."/>
            <person name="Albert L."/>
            <person name="Andreopoulos W."/>
            <person name="Angelini C."/>
            <person name="Antonin V."/>
            <person name="Barry K.W."/>
            <person name="Bougher N.L."/>
            <person name="Buchanan P."/>
            <person name="Buyck B."/>
            <person name="Bense V."/>
            <person name="Catcheside P."/>
            <person name="Chovatia M."/>
            <person name="Cooper J."/>
            <person name="Damon W."/>
            <person name="Desjardin D."/>
            <person name="Finy P."/>
            <person name="Geml J."/>
            <person name="Haridas S."/>
            <person name="Hughes K."/>
            <person name="Justo A."/>
            <person name="Karasinski D."/>
            <person name="Kautmanova I."/>
            <person name="Kiss B."/>
            <person name="Kocsube S."/>
            <person name="Kotiranta H."/>
            <person name="LaButti K.M."/>
            <person name="Lechner B.E."/>
            <person name="Liimatainen K."/>
            <person name="Lipzen A."/>
            <person name="Lukacs Z."/>
            <person name="Mihaltcheva S."/>
            <person name="Morgado L.N."/>
            <person name="Niskanen T."/>
            <person name="Noordeloos M.E."/>
            <person name="Ohm R.A."/>
            <person name="Ortiz-Santana B."/>
            <person name="Ovrebo C."/>
            <person name="Racz N."/>
            <person name="Riley R."/>
            <person name="Savchenko A."/>
            <person name="Shiryaev A."/>
            <person name="Soop K."/>
            <person name="Spirin V."/>
            <person name="Szebenyi C."/>
            <person name="Tomsovsky M."/>
            <person name="Tulloss R.E."/>
            <person name="Uehling J."/>
            <person name="Grigoriev I.V."/>
            <person name="Vagvolgyi C."/>
            <person name="Papp T."/>
            <person name="Martin F.M."/>
            <person name="Miettinen O."/>
            <person name="Hibbett D.S."/>
            <person name="Nagy L.G."/>
        </authorList>
    </citation>
    <scope>NUCLEOTIDE SEQUENCE [LARGE SCALE GENOMIC DNA]</scope>
    <source>
        <strain evidence="16 17">CBS 121175</strain>
    </source>
</reference>
<dbReference type="FunFam" id="2.30.30.30:FF:000029">
    <property type="entry name" value="Transcription elongation factor SPT5"/>
    <property type="match status" value="1"/>
</dbReference>
<dbReference type="SUPFAM" id="SSF50104">
    <property type="entry name" value="Translation proteins SH3-like domain"/>
    <property type="match status" value="1"/>
</dbReference>
<dbReference type="InterPro" id="IPR024945">
    <property type="entry name" value="Spt5_C_dom"/>
</dbReference>
<keyword evidence="16" id="KW-0648">Protein biosynthesis</keyword>
<evidence type="ECO:0000256" key="6">
    <source>
        <dbReference type="ARBA" id="ARBA00023163"/>
    </source>
</evidence>
<dbReference type="InterPro" id="IPR006645">
    <property type="entry name" value="NGN-like_dom"/>
</dbReference>
<keyword evidence="6" id="KW-0804">Transcription</keyword>
<feature type="compositionally biased region" description="Low complexity" evidence="12">
    <location>
        <begin position="766"/>
        <end position="777"/>
    </location>
</feature>
<evidence type="ECO:0000256" key="7">
    <source>
        <dbReference type="ARBA" id="ARBA00023242"/>
    </source>
</evidence>
<dbReference type="InterPro" id="IPR041977">
    <property type="entry name" value="KOW_Spt5_4"/>
</dbReference>
<comment type="subunit">
    <text evidence="9">Component of the SPT4-SPT5 complex. Interacts with RNA polymerase II.</text>
</comment>
<evidence type="ECO:0000256" key="4">
    <source>
        <dbReference type="ARBA" id="ARBA00021370"/>
    </source>
</evidence>
<evidence type="ECO:0000256" key="9">
    <source>
        <dbReference type="ARBA" id="ARBA00025870"/>
    </source>
</evidence>
<evidence type="ECO:0000256" key="10">
    <source>
        <dbReference type="ARBA" id="ARBA00029865"/>
    </source>
</evidence>
<dbReference type="EMBL" id="ML210186">
    <property type="protein sequence ID" value="TFK25420.1"/>
    <property type="molecule type" value="Genomic_DNA"/>
</dbReference>
<feature type="compositionally biased region" description="Acidic residues" evidence="12">
    <location>
        <begin position="1"/>
        <end position="17"/>
    </location>
</feature>
<dbReference type="PANTHER" id="PTHR11125">
    <property type="entry name" value="SUPPRESSOR OF TY 5"/>
    <property type="match status" value="1"/>
</dbReference>
<dbReference type="GO" id="GO:0000785">
    <property type="term" value="C:chromatin"/>
    <property type="evidence" value="ECO:0007669"/>
    <property type="project" value="UniProtKB-ARBA"/>
</dbReference>
<dbReference type="Gene3D" id="2.30.30.30">
    <property type="match status" value="3"/>
</dbReference>
<dbReference type="GO" id="GO:0032784">
    <property type="term" value="P:regulation of DNA-templated transcription elongation"/>
    <property type="evidence" value="ECO:0007669"/>
    <property type="project" value="InterPro"/>
</dbReference>
<dbReference type="OrthoDB" id="28901at2759"/>